<dbReference type="InterPro" id="IPR035965">
    <property type="entry name" value="PAS-like_dom_sf"/>
</dbReference>
<dbReference type="EMBL" id="BMMW01000004">
    <property type="protein sequence ID" value="GGK65397.1"/>
    <property type="molecule type" value="Genomic_DNA"/>
</dbReference>
<dbReference type="Pfam" id="PF00990">
    <property type="entry name" value="GGDEF"/>
    <property type="match status" value="1"/>
</dbReference>
<gene>
    <name evidence="4" type="ORF">GCM10011591_42040</name>
</gene>
<reference evidence="4" key="1">
    <citation type="journal article" date="2014" name="Int. J. Syst. Evol. Microbiol.">
        <title>Complete genome sequence of Corynebacterium casei LMG S-19264T (=DSM 44701T), isolated from a smear-ripened cheese.</title>
        <authorList>
            <consortium name="US DOE Joint Genome Institute (JGI-PGF)"/>
            <person name="Walter F."/>
            <person name="Albersmeier A."/>
            <person name="Kalinowski J."/>
            <person name="Ruckert C."/>
        </authorList>
    </citation>
    <scope>NUCLEOTIDE SEQUENCE</scope>
    <source>
        <strain evidence="4">CGMCC 4.7278</strain>
    </source>
</reference>
<proteinExistence type="predicted"/>
<organism evidence="4 5">
    <name type="scientific">Nocardia camponoti</name>
    <dbReference type="NCBI Taxonomy" id="1616106"/>
    <lineage>
        <taxon>Bacteria</taxon>
        <taxon>Bacillati</taxon>
        <taxon>Actinomycetota</taxon>
        <taxon>Actinomycetes</taxon>
        <taxon>Mycobacteriales</taxon>
        <taxon>Nocardiaceae</taxon>
        <taxon>Nocardia</taxon>
    </lineage>
</organism>
<dbReference type="InterPro" id="IPR000160">
    <property type="entry name" value="GGDEF_dom"/>
</dbReference>
<dbReference type="SUPFAM" id="SSF55073">
    <property type="entry name" value="Nucleotide cyclase"/>
    <property type="match status" value="1"/>
</dbReference>
<feature type="domain" description="GGDEF" evidence="3">
    <location>
        <begin position="295"/>
        <end position="434"/>
    </location>
</feature>
<dbReference type="Pfam" id="PF08448">
    <property type="entry name" value="PAS_4"/>
    <property type="match status" value="1"/>
</dbReference>
<sequence>MGSWELARRWADALDGVVAPTLNRSQIEDMLAALSLGLIDVALGGDDADVARRTARMLVAANYRDPAAVSRSVRVICEDLVNDVASGPDDPALPEIRHRAIALAADFAAGFTAALRSAALAEQEATLAAVLAAAEESENRRALSEARFEAVFDGAMVGIGTVDLTGRVLNVNQEMARMLGHSPESMPGRTVADILGPKNLNHAFAQLQRMASGEIDSFRTETTNIADDGEVTYIDLSMSAVRDSAGAMKFLIGVCVDVTERKQLADQLWHDANHDALTELPNRVQLFSRLATALPPLGVCYLDLDGFKEINDIWGHTVGDRVLRIVADRMRTIVANYDGIAARIGGDEFLVLVEQCADEAQVGALAAELMTGLAAPLEVDGHVLAVGVSIGATYCEDPPAVTDELLHAADAAMYRNKNDARALRLSPGGESSSA</sequence>
<dbReference type="InterPro" id="IPR013656">
    <property type="entry name" value="PAS_4"/>
</dbReference>
<feature type="domain" description="PAC" evidence="2">
    <location>
        <begin position="218"/>
        <end position="270"/>
    </location>
</feature>
<dbReference type="PROSITE" id="PS50887">
    <property type="entry name" value="GGDEF"/>
    <property type="match status" value="1"/>
</dbReference>
<dbReference type="InterPro" id="IPR052155">
    <property type="entry name" value="Biofilm_reg_signaling"/>
</dbReference>
<dbReference type="NCBIfam" id="TIGR00229">
    <property type="entry name" value="sensory_box"/>
    <property type="match status" value="1"/>
</dbReference>
<evidence type="ECO:0000259" key="3">
    <source>
        <dbReference type="PROSITE" id="PS50887"/>
    </source>
</evidence>
<dbReference type="SMART" id="SM00267">
    <property type="entry name" value="GGDEF"/>
    <property type="match status" value="1"/>
</dbReference>
<dbReference type="PROSITE" id="PS50112">
    <property type="entry name" value="PAS"/>
    <property type="match status" value="1"/>
</dbReference>
<dbReference type="PANTHER" id="PTHR44757:SF2">
    <property type="entry name" value="BIOFILM ARCHITECTURE MAINTENANCE PROTEIN MBAA"/>
    <property type="match status" value="1"/>
</dbReference>
<dbReference type="InterPro" id="IPR000014">
    <property type="entry name" value="PAS"/>
</dbReference>
<reference evidence="4" key="2">
    <citation type="submission" date="2020-09" db="EMBL/GenBank/DDBJ databases">
        <authorList>
            <person name="Sun Q."/>
            <person name="Zhou Y."/>
        </authorList>
    </citation>
    <scope>NUCLEOTIDE SEQUENCE</scope>
    <source>
        <strain evidence="4">CGMCC 4.7278</strain>
    </source>
</reference>
<evidence type="ECO:0008006" key="6">
    <source>
        <dbReference type="Google" id="ProtNLM"/>
    </source>
</evidence>
<dbReference type="RefSeq" id="WP_188830732.1">
    <property type="nucleotide sequence ID" value="NZ_BMMW01000004.1"/>
</dbReference>
<dbReference type="AlphaFoldDB" id="A0A917QSS6"/>
<dbReference type="NCBIfam" id="TIGR00254">
    <property type="entry name" value="GGDEF"/>
    <property type="match status" value="1"/>
</dbReference>
<evidence type="ECO:0000259" key="1">
    <source>
        <dbReference type="PROSITE" id="PS50112"/>
    </source>
</evidence>
<dbReference type="InterPro" id="IPR043128">
    <property type="entry name" value="Rev_trsase/Diguanyl_cyclase"/>
</dbReference>
<dbReference type="CDD" id="cd01949">
    <property type="entry name" value="GGDEF"/>
    <property type="match status" value="1"/>
</dbReference>
<feature type="domain" description="PAS" evidence="1">
    <location>
        <begin position="144"/>
        <end position="214"/>
    </location>
</feature>
<dbReference type="SUPFAM" id="SSF55785">
    <property type="entry name" value="PYP-like sensor domain (PAS domain)"/>
    <property type="match status" value="1"/>
</dbReference>
<dbReference type="InterPro" id="IPR000700">
    <property type="entry name" value="PAS-assoc_C"/>
</dbReference>
<dbReference type="CDD" id="cd00130">
    <property type="entry name" value="PAS"/>
    <property type="match status" value="1"/>
</dbReference>
<evidence type="ECO:0000313" key="4">
    <source>
        <dbReference type="EMBL" id="GGK65397.1"/>
    </source>
</evidence>
<name>A0A917QSS6_9NOCA</name>
<dbReference type="Proteomes" id="UP000612956">
    <property type="component" value="Unassembled WGS sequence"/>
</dbReference>
<dbReference type="Gene3D" id="3.30.450.20">
    <property type="entry name" value="PAS domain"/>
    <property type="match status" value="1"/>
</dbReference>
<protein>
    <recommendedName>
        <fullName evidence="6">Diguanylate cyclase</fullName>
    </recommendedName>
</protein>
<dbReference type="SMART" id="SM00091">
    <property type="entry name" value="PAS"/>
    <property type="match status" value="1"/>
</dbReference>
<evidence type="ECO:0000259" key="2">
    <source>
        <dbReference type="PROSITE" id="PS50113"/>
    </source>
</evidence>
<keyword evidence="5" id="KW-1185">Reference proteome</keyword>
<accession>A0A917QSS6</accession>
<evidence type="ECO:0000313" key="5">
    <source>
        <dbReference type="Proteomes" id="UP000612956"/>
    </source>
</evidence>
<dbReference type="SMART" id="SM00086">
    <property type="entry name" value="PAC"/>
    <property type="match status" value="1"/>
</dbReference>
<dbReference type="Gene3D" id="3.30.70.270">
    <property type="match status" value="1"/>
</dbReference>
<dbReference type="InterPro" id="IPR029787">
    <property type="entry name" value="Nucleotide_cyclase"/>
</dbReference>
<comment type="caution">
    <text evidence="4">The sequence shown here is derived from an EMBL/GenBank/DDBJ whole genome shotgun (WGS) entry which is preliminary data.</text>
</comment>
<dbReference type="InterPro" id="IPR001610">
    <property type="entry name" value="PAC"/>
</dbReference>
<dbReference type="PROSITE" id="PS50113">
    <property type="entry name" value="PAC"/>
    <property type="match status" value="1"/>
</dbReference>
<dbReference type="PANTHER" id="PTHR44757">
    <property type="entry name" value="DIGUANYLATE CYCLASE DGCP"/>
    <property type="match status" value="1"/>
</dbReference>